<keyword evidence="10" id="KW-1185">Reference proteome</keyword>
<evidence type="ECO:0000256" key="1">
    <source>
        <dbReference type="ARBA" id="ARBA00004496"/>
    </source>
</evidence>
<dbReference type="Pfam" id="PF21981">
    <property type="entry name" value="RecX_HTH3"/>
    <property type="match status" value="1"/>
</dbReference>
<organism evidence="9 10">
    <name type="scientific">Runella rosea</name>
    <dbReference type="NCBI Taxonomy" id="2259595"/>
    <lineage>
        <taxon>Bacteria</taxon>
        <taxon>Pseudomonadati</taxon>
        <taxon>Bacteroidota</taxon>
        <taxon>Cytophagia</taxon>
        <taxon>Cytophagales</taxon>
        <taxon>Spirosomataceae</taxon>
        <taxon>Runella</taxon>
    </lineage>
</organism>
<protein>
    <recommendedName>
        <fullName evidence="3 5">Regulatory protein RecX</fullName>
    </recommendedName>
</protein>
<dbReference type="InterPro" id="IPR036388">
    <property type="entry name" value="WH-like_DNA-bd_sf"/>
</dbReference>
<accession>A0A344TLL6</accession>
<dbReference type="AlphaFoldDB" id="A0A344TLL6"/>
<dbReference type="Pfam" id="PF21982">
    <property type="entry name" value="RecX_HTH1"/>
    <property type="match status" value="1"/>
</dbReference>
<evidence type="ECO:0000259" key="6">
    <source>
        <dbReference type="Pfam" id="PF02631"/>
    </source>
</evidence>
<dbReference type="InterPro" id="IPR003783">
    <property type="entry name" value="Regulatory_RecX"/>
</dbReference>
<proteinExistence type="inferred from homology"/>
<evidence type="ECO:0000256" key="3">
    <source>
        <dbReference type="ARBA" id="ARBA00018111"/>
    </source>
</evidence>
<dbReference type="InterPro" id="IPR053926">
    <property type="entry name" value="RecX_HTH_1st"/>
</dbReference>
<evidence type="ECO:0000256" key="2">
    <source>
        <dbReference type="ARBA" id="ARBA00009695"/>
    </source>
</evidence>
<dbReference type="PANTHER" id="PTHR33602">
    <property type="entry name" value="REGULATORY PROTEIN RECX FAMILY PROTEIN"/>
    <property type="match status" value="1"/>
</dbReference>
<dbReference type="OrthoDB" id="1523826at2"/>
<dbReference type="PANTHER" id="PTHR33602:SF1">
    <property type="entry name" value="REGULATORY PROTEIN RECX FAMILY PROTEIN"/>
    <property type="match status" value="1"/>
</dbReference>
<dbReference type="InterPro" id="IPR053924">
    <property type="entry name" value="RecX_HTH_2nd"/>
</dbReference>
<dbReference type="GO" id="GO:0006282">
    <property type="term" value="P:regulation of DNA repair"/>
    <property type="evidence" value="ECO:0007669"/>
    <property type="project" value="UniProtKB-UniRule"/>
</dbReference>
<dbReference type="RefSeq" id="WP_114068307.1">
    <property type="nucleotide sequence ID" value="NZ_CP030850.1"/>
</dbReference>
<gene>
    <name evidence="5" type="primary">recX</name>
    <name evidence="9" type="ORF">DR864_18230</name>
</gene>
<dbReference type="EMBL" id="CP030850">
    <property type="protein sequence ID" value="AXE19537.1"/>
    <property type="molecule type" value="Genomic_DNA"/>
</dbReference>
<dbReference type="InterPro" id="IPR053925">
    <property type="entry name" value="RecX_HTH_3rd"/>
</dbReference>
<dbReference type="KEGG" id="run:DR864_18230"/>
<feature type="domain" description="RecX second three-helical" evidence="6">
    <location>
        <begin position="54"/>
        <end position="95"/>
    </location>
</feature>
<reference evidence="9 10" key="1">
    <citation type="submission" date="2018-07" db="EMBL/GenBank/DDBJ databases">
        <title>Genome sequencing of Runella.</title>
        <authorList>
            <person name="Baek M.-G."/>
            <person name="Yi H."/>
        </authorList>
    </citation>
    <scope>NUCLEOTIDE SEQUENCE [LARGE SCALE GENOMIC DNA]</scope>
    <source>
        <strain evidence="9 10">HYN0085</strain>
    </source>
</reference>
<evidence type="ECO:0000313" key="9">
    <source>
        <dbReference type="EMBL" id="AXE19537.1"/>
    </source>
</evidence>
<dbReference type="Pfam" id="PF02631">
    <property type="entry name" value="RecX_HTH2"/>
    <property type="match status" value="1"/>
</dbReference>
<feature type="domain" description="RecX first three-helical" evidence="8">
    <location>
        <begin position="8"/>
        <end position="47"/>
    </location>
</feature>
<name>A0A344TLL6_9BACT</name>
<evidence type="ECO:0000256" key="5">
    <source>
        <dbReference type="HAMAP-Rule" id="MF_01114"/>
    </source>
</evidence>
<evidence type="ECO:0000259" key="8">
    <source>
        <dbReference type="Pfam" id="PF21982"/>
    </source>
</evidence>
<evidence type="ECO:0000313" key="10">
    <source>
        <dbReference type="Proteomes" id="UP000251993"/>
    </source>
</evidence>
<comment type="similarity">
    <text evidence="2 5">Belongs to the RecX family.</text>
</comment>
<feature type="domain" description="RecX third three-helical" evidence="7">
    <location>
        <begin position="105"/>
        <end position="147"/>
    </location>
</feature>
<comment type="function">
    <text evidence="5">Modulates RecA activity.</text>
</comment>
<dbReference type="GO" id="GO:0005737">
    <property type="term" value="C:cytoplasm"/>
    <property type="evidence" value="ECO:0007669"/>
    <property type="project" value="UniProtKB-SubCell"/>
</dbReference>
<comment type="subcellular location">
    <subcellularLocation>
        <location evidence="1 5">Cytoplasm</location>
    </subcellularLocation>
</comment>
<evidence type="ECO:0000259" key="7">
    <source>
        <dbReference type="Pfam" id="PF21981"/>
    </source>
</evidence>
<sequence>MTDRQKFALLKAASFCAYQERTVKETRQRLNDWELSEEETAWVLEELKAQNYLNEERFARAFAGGKFRVKRWGRLKIRQEMKLKGLSNDLIQKGLSEIDGDDYEVVLRDLLEKKAKGLKGEPLAVKQKLVRFALSRGFESDIVWELLKTMGVEEEQEE</sequence>
<dbReference type="Gene3D" id="1.10.10.10">
    <property type="entry name" value="Winged helix-like DNA-binding domain superfamily/Winged helix DNA-binding domain"/>
    <property type="match status" value="3"/>
</dbReference>
<evidence type="ECO:0000256" key="4">
    <source>
        <dbReference type="ARBA" id="ARBA00022490"/>
    </source>
</evidence>
<dbReference type="HAMAP" id="MF_01114">
    <property type="entry name" value="RecX"/>
    <property type="match status" value="1"/>
</dbReference>
<keyword evidence="4 5" id="KW-0963">Cytoplasm</keyword>
<dbReference type="Proteomes" id="UP000251993">
    <property type="component" value="Chromosome"/>
</dbReference>